<evidence type="ECO:0000313" key="4">
    <source>
        <dbReference type="EMBL" id="MFH5232852.1"/>
    </source>
</evidence>
<keyword evidence="6" id="KW-1185">Reference proteome</keyword>
<feature type="domain" description="GmrSD restriction endonucleases C-terminal" evidence="2">
    <location>
        <begin position="97"/>
        <end position="222"/>
    </location>
</feature>
<comment type="caution">
    <text evidence="4">The sequence shown here is derived from an EMBL/GenBank/DDBJ whole genome shotgun (WGS) entry which is preliminary data.</text>
</comment>
<evidence type="ECO:0000259" key="2">
    <source>
        <dbReference type="Pfam" id="PF07510"/>
    </source>
</evidence>
<dbReference type="InterPro" id="IPR011089">
    <property type="entry name" value="GmrSD_C"/>
</dbReference>
<gene>
    <name evidence="3" type="ORF">ACHIPZ_06685</name>
    <name evidence="4" type="ORF">ACHIRB_30425</name>
</gene>
<evidence type="ECO:0000256" key="1">
    <source>
        <dbReference type="SAM" id="SignalP"/>
    </source>
</evidence>
<keyword evidence="4" id="KW-0540">Nuclease</keyword>
<dbReference type="PANTHER" id="PTHR24094:SF15">
    <property type="entry name" value="AMP-DEPENDENT SYNTHETASE_LIGASE DOMAIN-CONTAINING PROTEIN-RELATED"/>
    <property type="match status" value="1"/>
</dbReference>
<reference evidence="5 6" key="1">
    <citation type="submission" date="2024-10" db="EMBL/GenBank/DDBJ databases">
        <authorList>
            <person name="Riesco R."/>
        </authorList>
    </citation>
    <scope>NUCLEOTIDE SEQUENCE [LARGE SCALE GENOMIC DNA]</scope>
    <source>
        <strain evidence="3 5">NCIMB 15449</strain>
        <strain evidence="4 6">NCIMB 15450</strain>
    </source>
</reference>
<evidence type="ECO:0000313" key="5">
    <source>
        <dbReference type="Proteomes" id="UP001609175"/>
    </source>
</evidence>
<protein>
    <submittedName>
        <fullName evidence="4">HNH endonuclease family protein</fullName>
    </submittedName>
</protein>
<dbReference type="EMBL" id="JBIMSN010000163">
    <property type="protein sequence ID" value="MFH5232852.1"/>
    <property type="molecule type" value="Genomic_DNA"/>
</dbReference>
<keyword evidence="4" id="KW-0255">Endonuclease</keyword>
<feature type="chain" id="PRO_5045033657" evidence="1">
    <location>
        <begin position="18"/>
        <end position="240"/>
    </location>
</feature>
<dbReference type="PANTHER" id="PTHR24094">
    <property type="entry name" value="SECRETED PROTEIN"/>
    <property type="match status" value="1"/>
</dbReference>
<accession>A0ABW7KCL5</accession>
<evidence type="ECO:0000313" key="6">
    <source>
        <dbReference type="Proteomes" id="UP001609219"/>
    </source>
</evidence>
<dbReference type="EMBL" id="JBIMSO010000031">
    <property type="protein sequence ID" value="MFH5207901.1"/>
    <property type="molecule type" value="Genomic_DNA"/>
</dbReference>
<dbReference type="GO" id="GO:0004519">
    <property type="term" value="F:endonuclease activity"/>
    <property type="evidence" value="ECO:0007669"/>
    <property type="project" value="UniProtKB-KW"/>
</dbReference>
<dbReference type="Pfam" id="PF07510">
    <property type="entry name" value="GmrSD_C"/>
    <property type="match status" value="1"/>
</dbReference>
<dbReference type="Proteomes" id="UP001609219">
    <property type="component" value="Unassembled WGS sequence"/>
</dbReference>
<dbReference type="RefSeq" id="WP_395113339.1">
    <property type="nucleotide sequence ID" value="NZ_JBIMSN010000163.1"/>
</dbReference>
<keyword evidence="1" id="KW-0732">Signal</keyword>
<name>A0ABW7KCL5_9NOCA</name>
<evidence type="ECO:0000313" key="3">
    <source>
        <dbReference type="EMBL" id="MFH5207901.1"/>
    </source>
</evidence>
<feature type="signal peptide" evidence="1">
    <location>
        <begin position="1"/>
        <end position="17"/>
    </location>
</feature>
<dbReference type="PROSITE" id="PS51257">
    <property type="entry name" value="PROKAR_LIPOPROTEIN"/>
    <property type="match status" value="1"/>
</dbReference>
<sequence>MKARTIILLCVASATLAAGCVPEKLSAPVSPGPVAPAQHVGTGTEISDLLARIRIVEKLPDLAGYDRDCGRRDGCVFGPAWTDDYIGPGSHDGCDTRNQLLAYAMRDVMFKPGTHNCKVLEGTLDEPYTGRTVRFTSREPKAVAVDHMFPLSRAWDAGAASWTLEQRKSFANDLQDNFFAVDGRENQRKSDSGPDHWMPDNVAFRCEYTRRYLTVAAKYDLLVTVGDVRVAQSACQEHAR</sequence>
<keyword evidence="4" id="KW-0378">Hydrolase</keyword>
<proteinExistence type="predicted"/>
<dbReference type="Proteomes" id="UP001609175">
    <property type="component" value="Unassembled WGS sequence"/>
</dbReference>
<organism evidence="4 6">
    <name type="scientific">Antrihabitans spumae</name>
    <dbReference type="NCBI Taxonomy" id="3373370"/>
    <lineage>
        <taxon>Bacteria</taxon>
        <taxon>Bacillati</taxon>
        <taxon>Actinomycetota</taxon>
        <taxon>Actinomycetes</taxon>
        <taxon>Mycobacteriales</taxon>
        <taxon>Nocardiaceae</taxon>
        <taxon>Antrihabitans</taxon>
    </lineage>
</organism>